<keyword evidence="3 10" id="KW-0812">Transmembrane</keyword>
<dbReference type="AlphaFoldDB" id="M3DD48"/>
<dbReference type="OrthoDB" id="261831at2759"/>
<dbReference type="EMBL" id="KB456261">
    <property type="protein sequence ID" value="EMF15744.1"/>
    <property type="molecule type" value="Genomic_DNA"/>
</dbReference>
<dbReference type="Gene3D" id="1.20.5.110">
    <property type="match status" value="1"/>
</dbReference>
<dbReference type="HOGENOM" id="CLU_086133_1_0_1"/>
<protein>
    <recommendedName>
        <fullName evidence="11">t-SNARE coiled-coil homology domain-containing protein</fullName>
    </recommendedName>
</protein>
<keyword evidence="13" id="KW-1185">Reference proteome</keyword>
<evidence type="ECO:0000256" key="6">
    <source>
        <dbReference type="ARBA" id="ARBA00023034"/>
    </source>
</evidence>
<feature type="region of interest" description="Disordered" evidence="9">
    <location>
        <begin position="22"/>
        <end position="70"/>
    </location>
</feature>
<feature type="compositionally biased region" description="Polar residues" evidence="9">
    <location>
        <begin position="30"/>
        <end position="46"/>
    </location>
</feature>
<evidence type="ECO:0000256" key="8">
    <source>
        <dbReference type="ARBA" id="ARBA00046280"/>
    </source>
</evidence>
<evidence type="ECO:0000256" key="2">
    <source>
        <dbReference type="ARBA" id="ARBA00022448"/>
    </source>
</evidence>
<keyword evidence="7 10" id="KW-0472">Membrane</keyword>
<proteinExistence type="predicted"/>
<reference evidence="12 13" key="1">
    <citation type="journal article" date="2012" name="PLoS Pathog.">
        <title>Diverse lifestyles and strategies of plant pathogenesis encoded in the genomes of eighteen Dothideomycetes fungi.</title>
        <authorList>
            <person name="Ohm R.A."/>
            <person name="Feau N."/>
            <person name="Henrissat B."/>
            <person name="Schoch C.L."/>
            <person name="Horwitz B.A."/>
            <person name="Barry K.W."/>
            <person name="Condon B.J."/>
            <person name="Copeland A.C."/>
            <person name="Dhillon B."/>
            <person name="Glaser F."/>
            <person name="Hesse C.N."/>
            <person name="Kosti I."/>
            <person name="LaButti K."/>
            <person name="Lindquist E.A."/>
            <person name="Lucas S."/>
            <person name="Salamov A.A."/>
            <person name="Bradshaw R.E."/>
            <person name="Ciuffetti L."/>
            <person name="Hamelin R.C."/>
            <person name="Kema G.H.J."/>
            <person name="Lawrence C."/>
            <person name="Scott J.A."/>
            <person name="Spatafora J.W."/>
            <person name="Turgeon B.G."/>
            <person name="de Wit P.J.G.M."/>
            <person name="Zhong S."/>
            <person name="Goodwin S.B."/>
            <person name="Grigoriev I.V."/>
        </authorList>
    </citation>
    <scope>NUCLEOTIDE SEQUENCE [LARGE SCALE GENOMIC DNA]</scope>
    <source>
        <strain evidence="12 13">SO2202</strain>
    </source>
</reference>
<evidence type="ECO:0000256" key="7">
    <source>
        <dbReference type="ARBA" id="ARBA00023136"/>
    </source>
</evidence>
<dbReference type="CDD" id="cd15853">
    <property type="entry name" value="SNARE_Bet1"/>
    <property type="match status" value="1"/>
</dbReference>
<feature type="transmembrane region" description="Helical" evidence="10">
    <location>
        <begin position="200"/>
        <end position="221"/>
    </location>
</feature>
<dbReference type="SUPFAM" id="SSF58038">
    <property type="entry name" value="SNARE fusion complex"/>
    <property type="match status" value="1"/>
</dbReference>
<evidence type="ECO:0000256" key="1">
    <source>
        <dbReference type="ARBA" id="ARBA00004394"/>
    </source>
</evidence>
<evidence type="ECO:0000313" key="12">
    <source>
        <dbReference type="EMBL" id="EMF15744.1"/>
    </source>
</evidence>
<dbReference type="PROSITE" id="PS50192">
    <property type="entry name" value="T_SNARE"/>
    <property type="match status" value="1"/>
</dbReference>
<keyword evidence="6" id="KW-0333">Golgi apparatus</keyword>
<keyword evidence="2" id="KW-0813">Transport</keyword>
<evidence type="ECO:0000313" key="13">
    <source>
        <dbReference type="Proteomes" id="UP000016931"/>
    </source>
</evidence>
<dbReference type="GO" id="GO:0015031">
    <property type="term" value="P:protein transport"/>
    <property type="evidence" value="ECO:0007669"/>
    <property type="project" value="UniProtKB-KW"/>
</dbReference>
<dbReference type="RefSeq" id="XP_016763865.1">
    <property type="nucleotide sequence ID" value="XM_016902415.1"/>
</dbReference>
<feature type="compositionally biased region" description="Pro residues" evidence="9">
    <location>
        <begin position="51"/>
        <end position="61"/>
    </location>
</feature>
<sequence length="222" mass="24519">MASRFINKNSFARQNDARNALFSNYDAAPQSRSRPNSAASRTHPGSSSKNPPLPHAPPPSSSSPYAGVNDNFAPAGGPVYGAYNNNNNNNLGNASWNSPYGGTLGDKKKNDDAGFRSATPDKKGRYSDSVLESLESQNDDQAGEMSKKVKMLKELTMAIGDEIRDSTKLADSMNDSFEGARNRLRGTMNRMLRMAERTGVGWKVWVLFFIFIWCLFAYVWLF</sequence>
<keyword evidence="5 10" id="KW-1133">Transmembrane helix</keyword>
<dbReference type="STRING" id="692275.M3DD48"/>
<dbReference type="GeneID" id="27899552"/>
<organism evidence="12 13">
    <name type="scientific">Sphaerulina musiva (strain SO2202)</name>
    <name type="common">Poplar stem canker fungus</name>
    <name type="synonym">Septoria musiva</name>
    <dbReference type="NCBI Taxonomy" id="692275"/>
    <lineage>
        <taxon>Eukaryota</taxon>
        <taxon>Fungi</taxon>
        <taxon>Dikarya</taxon>
        <taxon>Ascomycota</taxon>
        <taxon>Pezizomycotina</taxon>
        <taxon>Dothideomycetes</taxon>
        <taxon>Dothideomycetidae</taxon>
        <taxon>Mycosphaerellales</taxon>
        <taxon>Mycosphaerellaceae</taxon>
        <taxon>Sphaerulina</taxon>
    </lineage>
</organism>
<evidence type="ECO:0000256" key="3">
    <source>
        <dbReference type="ARBA" id="ARBA00022692"/>
    </source>
</evidence>
<dbReference type="InterPro" id="IPR000727">
    <property type="entry name" value="T_SNARE_dom"/>
</dbReference>
<feature type="compositionally biased region" description="Basic and acidic residues" evidence="9">
    <location>
        <begin position="105"/>
        <end position="126"/>
    </location>
</feature>
<feature type="domain" description="T-SNARE coiled-coil homology" evidence="11">
    <location>
        <begin position="132"/>
        <end position="194"/>
    </location>
</feature>
<dbReference type="SMART" id="SM00397">
    <property type="entry name" value="t_SNARE"/>
    <property type="match status" value="1"/>
</dbReference>
<keyword evidence="4" id="KW-0653">Protein transport</keyword>
<evidence type="ECO:0000256" key="4">
    <source>
        <dbReference type="ARBA" id="ARBA00022927"/>
    </source>
</evidence>
<dbReference type="FunFam" id="1.20.5.110:FF:000057">
    <property type="entry name" value="SNARE complex subunit (Bet1), putative"/>
    <property type="match status" value="1"/>
</dbReference>
<dbReference type="PANTHER" id="PTHR12791">
    <property type="entry name" value="GOLGI SNARE BET1-RELATED"/>
    <property type="match status" value="1"/>
</dbReference>
<evidence type="ECO:0000259" key="11">
    <source>
        <dbReference type="PROSITE" id="PS50192"/>
    </source>
</evidence>
<comment type="subcellular location">
    <subcellularLocation>
        <location evidence="8">Endomembrane system</location>
        <topology evidence="8">Single-pass type IV membrane protein</topology>
    </subcellularLocation>
    <subcellularLocation>
        <location evidence="1">Golgi apparatus membrane</location>
    </subcellularLocation>
</comment>
<evidence type="ECO:0000256" key="10">
    <source>
        <dbReference type="SAM" id="Phobius"/>
    </source>
</evidence>
<dbReference type="OMA" id="NDNFAPA"/>
<dbReference type="InterPro" id="IPR039899">
    <property type="entry name" value="BET1_SNARE"/>
</dbReference>
<feature type="region of interest" description="Disordered" evidence="9">
    <location>
        <begin position="102"/>
        <end position="127"/>
    </location>
</feature>
<dbReference type="GO" id="GO:0000139">
    <property type="term" value="C:Golgi membrane"/>
    <property type="evidence" value="ECO:0007669"/>
    <property type="project" value="UniProtKB-SubCell"/>
</dbReference>
<dbReference type="eggNOG" id="KOG3385">
    <property type="taxonomic scope" value="Eukaryota"/>
</dbReference>
<dbReference type="Proteomes" id="UP000016931">
    <property type="component" value="Unassembled WGS sequence"/>
</dbReference>
<evidence type="ECO:0000256" key="9">
    <source>
        <dbReference type="SAM" id="MobiDB-lite"/>
    </source>
</evidence>
<gene>
    <name evidence="12" type="ORF">SEPMUDRAFT_131366</name>
</gene>
<name>M3DD48_SPHMS</name>
<evidence type="ECO:0000256" key="5">
    <source>
        <dbReference type="ARBA" id="ARBA00022989"/>
    </source>
</evidence>
<accession>M3DD48</accession>